<dbReference type="EMBL" id="GBRH01203965">
    <property type="protein sequence ID" value="JAD93930.1"/>
    <property type="molecule type" value="Transcribed_RNA"/>
</dbReference>
<evidence type="ECO:0000313" key="1">
    <source>
        <dbReference type="EMBL" id="JAD93930.1"/>
    </source>
</evidence>
<dbReference type="InterPro" id="IPR036412">
    <property type="entry name" value="HAD-like_sf"/>
</dbReference>
<name>A0A0A9E7Q7_ARUDO</name>
<dbReference type="PANTHER" id="PTHR20371:SF1">
    <property type="entry name" value="ENOLASE-PHOSPHATASE E1"/>
    <property type="match status" value="1"/>
</dbReference>
<dbReference type="SUPFAM" id="SSF56784">
    <property type="entry name" value="HAD-like"/>
    <property type="match status" value="1"/>
</dbReference>
<dbReference type="Gene3D" id="3.40.50.1000">
    <property type="entry name" value="HAD superfamily/HAD-like"/>
    <property type="match status" value="1"/>
</dbReference>
<dbReference type="GO" id="GO:0043874">
    <property type="term" value="F:acireductone synthase activity"/>
    <property type="evidence" value="ECO:0007669"/>
    <property type="project" value="TreeGrafter"/>
</dbReference>
<reference evidence="1" key="2">
    <citation type="journal article" date="2015" name="Data Brief">
        <title>Shoot transcriptome of the giant reed, Arundo donax.</title>
        <authorList>
            <person name="Barrero R.A."/>
            <person name="Guerrero F.D."/>
            <person name="Moolhuijzen P."/>
            <person name="Goolsby J.A."/>
            <person name="Tidwell J."/>
            <person name="Bellgard S.E."/>
            <person name="Bellgard M.I."/>
        </authorList>
    </citation>
    <scope>NUCLEOTIDE SEQUENCE</scope>
    <source>
        <tissue evidence="1">Shoot tissue taken approximately 20 cm above the soil surface</tissue>
    </source>
</reference>
<dbReference type="PANTHER" id="PTHR20371">
    <property type="entry name" value="ENOLASE-PHOSPHATASE E1"/>
    <property type="match status" value="1"/>
</dbReference>
<dbReference type="GO" id="GO:0019509">
    <property type="term" value="P:L-methionine salvage from methylthioadenosine"/>
    <property type="evidence" value="ECO:0007669"/>
    <property type="project" value="TreeGrafter"/>
</dbReference>
<dbReference type="AlphaFoldDB" id="A0A0A9E7Q7"/>
<protein>
    <submittedName>
        <fullName evidence="1">MTBC</fullName>
    </submittedName>
</protein>
<dbReference type="InterPro" id="IPR023214">
    <property type="entry name" value="HAD_sf"/>
</dbReference>
<reference evidence="1" key="1">
    <citation type="submission" date="2014-09" db="EMBL/GenBank/DDBJ databases">
        <authorList>
            <person name="Magalhaes I.L.F."/>
            <person name="Oliveira U."/>
            <person name="Santos F.R."/>
            <person name="Vidigal T.H.D.A."/>
            <person name="Brescovit A.D."/>
            <person name="Santos A.J."/>
        </authorList>
    </citation>
    <scope>NUCLEOTIDE SEQUENCE</scope>
    <source>
        <tissue evidence="1">Shoot tissue taken approximately 20 cm above the soil surface</tissue>
    </source>
</reference>
<proteinExistence type="predicted"/>
<dbReference type="Gene3D" id="1.10.720.60">
    <property type="match status" value="1"/>
</dbReference>
<accession>A0A0A9E7Q7</accession>
<sequence length="106" mass="12357">MIKADRKITSLKQLQGHIWRTGFEREELQRIVFEDVPEALKNWHANGRKVYIYSSGSREAQRLLFGNTCDSSCVGILIQQLGKQKENLEYFVHDFLFHSSTNILQT</sequence>
<organism evidence="1">
    <name type="scientific">Arundo donax</name>
    <name type="common">Giant reed</name>
    <name type="synonym">Donax arundinaceus</name>
    <dbReference type="NCBI Taxonomy" id="35708"/>
    <lineage>
        <taxon>Eukaryota</taxon>
        <taxon>Viridiplantae</taxon>
        <taxon>Streptophyta</taxon>
        <taxon>Embryophyta</taxon>
        <taxon>Tracheophyta</taxon>
        <taxon>Spermatophyta</taxon>
        <taxon>Magnoliopsida</taxon>
        <taxon>Liliopsida</taxon>
        <taxon>Poales</taxon>
        <taxon>Poaceae</taxon>
        <taxon>PACMAD clade</taxon>
        <taxon>Arundinoideae</taxon>
        <taxon>Arundineae</taxon>
        <taxon>Arundo</taxon>
    </lineage>
</organism>